<evidence type="ECO:0000313" key="3">
    <source>
        <dbReference type="EMBL" id="TYR74270.1"/>
    </source>
</evidence>
<gene>
    <name evidence="3" type="ORF">FZC79_15165</name>
</gene>
<protein>
    <submittedName>
        <fullName evidence="3">Helix-turn-helix transcriptional regulator</fullName>
    </submittedName>
</protein>
<name>A0A5D4KBX9_9BACI</name>
<dbReference type="EMBL" id="VTEH01000013">
    <property type="protein sequence ID" value="TYR74270.1"/>
    <property type="molecule type" value="Genomic_DNA"/>
</dbReference>
<comment type="caution">
    <text evidence="3">The sequence shown here is derived from an EMBL/GenBank/DDBJ whole genome shotgun (WGS) entry which is preliminary data.</text>
</comment>
<dbReference type="PROSITE" id="PS50943">
    <property type="entry name" value="HTH_CROC1"/>
    <property type="match status" value="1"/>
</dbReference>
<feature type="domain" description="HTH cro/C1-type" evidence="2">
    <location>
        <begin position="22"/>
        <end position="76"/>
    </location>
</feature>
<sequence>MTSRLYNNHEEIGVVKLLVNRVKEYRARFDLTQGQLAEKIGVTRQTIVSLEKGSYIPSLLLAMNIAEVFNEPIEVIFSKKEEEK</sequence>
<proteinExistence type="predicted"/>
<dbReference type="CDD" id="cd00093">
    <property type="entry name" value="HTH_XRE"/>
    <property type="match status" value="1"/>
</dbReference>
<dbReference type="SMART" id="SM00530">
    <property type="entry name" value="HTH_XRE"/>
    <property type="match status" value="1"/>
</dbReference>
<evidence type="ECO:0000313" key="4">
    <source>
        <dbReference type="Proteomes" id="UP000323317"/>
    </source>
</evidence>
<organism evidence="3 4">
    <name type="scientific">Rossellomorea vietnamensis</name>
    <dbReference type="NCBI Taxonomy" id="218284"/>
    <lineage>
        <taxon>Bacteria</taxon>
        <taxon>Bacillati</taxon>
        <taxon>Bacillota</taxon>
        <taxon>Bacilli</taxon>
        <taxon>Bacillales</taxon>
        <taxon>Bacillaceae</taxon>
        <taxon>Rossellomorea</taxon>
    </lineage>
</organism>
<dbReference type="PANTHER" id="PTHR46558:SF4">
    <property type="entry name" value="DNA-BIDING PHAGE PROTEIN"/>
    <property type="match status" value="1"/>
</dbReference>
<dbReference type="AlphaFoldDB" id="A0A5D4KBX9"/>
<dbReference type="Pfam" id="PF01381">
    <property type="entry name" value="HTH_3"/>
    <property type="match status" value="1"/>
</dbReference>
<dbReference type="PANTHER" id="PTHR46558">
    <property type="entry name" value="TRACRIPTIONAL REGULATORY PROTEIN-RELATED-RELATED"/>
    <property type="match status" value="1"/>
</dbReference>
<evidence type="ECO:0000259" key="2">
    <source>
        <dbReference type="PROSITE" id="PS50943"/>
    </source>
</evidence>
<evidence type="ECO:0000256" key="1">
    <source>
        <dbReference type="ARBA" id="ARBA00023125"/>
    </source>
</evidence>
<dbReference type="Gene3D" id="1.10.260.40">
    <property type="entry name" value="lambda repressor-like DNA-binding domains"/>
    <property type="match status" value="1"/>
</dbReference>
<dbReference type="SUPFAM" id="SSF47413">
    <property type="entry name" value="lambda repressor-like DNA-binding domains"/>
    <property type="match status" value="1"/>
</dbReference>
<accession>A0A5D4KBX9</accession>
<dbReference type="RefSeq" id="WP_148947644.1">
    <property type="nucleotide sequence ID" value="NZ_VTEH01000013.1"/>
</dbReference>
<reference evidence="3 4" key="1">
    <citation type="submission" date="2019-08" db="EMBL/GenBank/DDBJ databases">
        <title>Bacillus genomes from the desert of Cuatro Cienegas, Coahuila.</title>
        <authorList>
            <person name="Olmedo-Alvarez G."/>
        </authorList>
    </citation>
    <scope>NUCLEOTIDE SEQUENCE [LARGE SCALE GENOMIC DNA]</scope>
    <source>
        <strain evidence="3 4">CH40_1T</strain>
    </source>
</reference>
<keyword evidence="1" id="KW-0238">DNA-binding</keyword>
<dbReference type="GO" id="GO:0003677">
    <property type="term" value="F:DNA binding"/>
    <property type="evidence" value="ECO:0007669"/>
    <property type="project" value="UniProtKB-KW"/>
</dbReference>
<dbReference type="Proteomes" id="UP000323317">
    <property type="component" value="Unassembled WGS sequence"/>
</dbReference>
<dbReference type="InterPro" id="IPR001387">
    <property type="entry name" value="Cro/C1-type_HTH"/>
</dbReference>
<dbReference type="InterPro" id="IPR010982">
    <property type="entry name" value="Lambda_DNA-bd_dom_sf"/>
</dbReference>